<dbReference type="Proteomes" id="UP000625527">
    <property type="component" value="Unassembled WGS sequence"/>
</dbReference>
<dbReference type="RefSeq" id="WP_192862232.1">
    <property type="nucleotide sequence ID" value="NZ_JADAQT010000067.1"/>
</dbReference>
<dbReference type="CDD" id="cd08545">
    <property type="entry name" value="YcnI_like"/>
    <property type="match status" value="1"/>
</dbReference>
<reference evidence="5 6" key="1">
    <citation type="submission" date="2020-10" db="EMBL/GenBank/DDBJ databases">
        <title>Myceligenerans pegani sp. nov., an endophytic actinomycete isolated from Peganum harmala L. in Xinjiang, China.</title>
        <authorList>
            <person name="Xin L."/>
        </authorList>
    </citation>
    <scope>NUCLEOTIDE SEQUENCE [LARGE SCALE GENOMIC DNA]</scope>
    <source>
        <strain evidence="5 6">TRM65318</strain>
    </source>
</reference>
<evidence type="ECO:0000256" key="3">
    <source>
        <dbReference type="SAM" id="SignalP"/>
    </source>
</evidence>
<gene>
    <name evidence="5" type="ORF">IHE71_08040</name>
</gene>
<keyword evidence="3" id="KW-0732">Signal</keyword>
<feature type="compositionally biased region" description="Acidic residues" evidence="1">
    <location>
        <begin position="186"/>
        <end position="196"/>
    </location>
</feature>
<comment type="caution">
    <text evidence="5">The sequence shown here is derived from an EMBL/GenBank/DDBJ whole genome shotgun (WGS) entry which is preliminary data.</text>
</comment>
<protein>
    <submittedName>
        <fullName evidence="5">YcnI family protein</fullName>
    </submittedName>
</protein>
<dbReference type="InterPro" id="IPR038507">
    <property type="entry name" value="YcnI-like_sf"/>
</dbReference>
<feature type="compositionally biased region" description="Low complexity" evidence="1">
    <location>
        <begin position="201"/>
        <end position="214"/>
    </location>
</feature>
<dbReference type="EMBL" id="JADAQT010000067">
    <property type="protein sequence ID" value="MBE1875658.1"/>
    <property type="molecule type" value="Genomic_DNA"/>
</dbReference>
<dbReference type="InterPro" id="IPR012533">
    <property type="entry name" value="YcnI-copper_dom"/>
</dbReference>
<feature type="transmembrane region" description="Helical" evidence="2">
    <location>
        <begin position="220"/>
        <end position="241"/>
    </location>
</feature>
<evidence type="ECO:0000256" key="1">
    <source>
        <dbReference type="SAM" id="MobiDB-lite"/>
    </source>
</evidence>
<feature type="chain" id="PRO_5047249597" evidence="3">
    <location>
        <begin position="28"/>
        <end position="247"/>
    </location>
</feature>
<keyword evidence="6" id="KW-1185">Reference proteome</keyword>
<keyword evidence="2" id="KW-0472">Membrane</keyword>
<name>A0ABR9MWA2_9MICO</name>
<proteinExistence type="predicted"/>
<feature type="region of interest" description="Disordered" evidence="1">
    <location>
        <begin position="177"/>
        <end position="214"/>
    </location>
</feature>
<evidence type="ECO:0000256" key="2">
    <source>
        <dbReference type="SAM" id="Phobius"/>
    </source>
</evidence>
<keyword evidence="2" id="KW-0812">Transmembrane</keyword>
<dbReference type="Pfam" id="PF07987">
    <property type="entry name" value="DUF1775"/>
    <property type="match status" value="1"/>
</dbReference>
<evidence type="ECO:0000259" key="4">
    <source>
        <dbReference type="Pfam" id="PF07987"/>
    </source>
</evidence>
<keyword evidence="2" id="KW-1133">Transmembrane helix</keyword>
<feature type="domain" description="YncI copper-binding" evidence="4">
    <location>
        <begin position="28"/>
        <end position="173"/>
    </location>
</feature>
<evidence type="ECO:0000313" key="5">
    <source>
        <dbReference type="EMBL" id="MBE1875658.1"/>
    </source>
</evidence>
<organism evidence="5 6">
    <name type="scientific">Myceligenerans pegani</name>
    <dbReference type="NCBI Taxonomy" id="2776917"/>
    <lineage>
        <taxon>Bacteria</taxon>
        <taxon>Bacillati</taxon>
        <taxon>Actinomycetota</taxon>
        <taxon>Actinomycetes</taxon>
        <taxon>Micrococcales</taxon>
        <taxon>Promicromonosporaceae</taxon>
        <taxon>Myceligenerans</taxon>
    </lineage>
</organism>
<evidence type="ECO:0000313" key="6">
    <source>
        <dbReference type="Proteomes" id="UP000625527"/>
    </source>
</evidence>
<dbReference type="Gene3D" id="2.60.40.2230">
    <property type="entry name" value="Uncharacterised protein YcnI-like PF07987, DUF1775"/>
    <property type="match status" value="1"/>
</dbReference>
<feature type="signal peptide" evidence="3">
    <location>
        <begin position="1"/>
        <end position="27"/>
    </location>
</feature>
<sequence>MRKTLRALGATTLAAGLVVAGTTTASAHVGVTPSTTAAGAYSLLTFGVPHGCDGSATETVSIQMPEQIITVTPSVNPNWDVEKVMEELDEPIDDGHGGEYTERVAEVVYTAKTPLPDDLRDAFELSLKLPEAVGETLVFPAVQECEEGETAWVQVPEEGESADGLDYPAPSFVLTAAEGDGHGDATSDDMSEDEAGAENVAASSEAGTSGASGAAAGTPALTWVALVLGAGGLVLGLLAFLRSRAQS</sequence>
<accession>A0ABR9MWA2</accession>